<dbReference type="Pfam" id="PF00248">
    <property type="entry name" value="Aldo_ket_red"/>
    <property type="match status" value="1"/>
</dbReference>
<dbReference type="PANTHER" id="PTHR43364:SF4">
    <property type="entry name" value="NAD(P)-LINKED OXIDOREDUCTASE SUPERFAMILY PROTEIN"/>
    <property type="match status" value="1"/>
</dbReference>
<evidence type="ECO:0000256" key="1">
    <source>
        <dbReference type="ARBA" id="ARBA00023002"/>
    </source>
</evidence>
<dbReference type="Proteomes" id="UP000077412">
    <property type="component" value="Chromosome"/>
</dbReference>
<name>A0A1B1ZA11_9BACL</name>
<dbReference type="GO" id="GO:0016491">
    <property type="term" value="F:oxidoreductase activity"/>
    <property type="evidence" value="ECO:0007669"/>
    <property type="project" value="UniProtKB-KW"/>
</dbReference>
<protein>
    <recommendedName>
        <fullName evidence="2">NADP-dependent oxidoreductase domain-containing protein</fullName>
    </recommendedName>
</protein>
<proteinExistence type="predicted"/>
<dbReference type="AlphaFoldDB" id="A0A1B1ZA11"/>
<dbReference type="STRING" id="255247.ABE41_019895"/>
<organism evidence="3 4">
    <name type="scientific">Fictibacillus arsenicus</name>
    <dbReference type="NCBI Taxonomy" id="255247"/>
    <lineage>
        <taxon>Bacteria</taxon>
        <taxon>Bacillati</taxon>
        <taxon>Bacillota</taxon>
        <taxon>Bacilli</taxon>
        <taxon>Bacillales</taxon>
        <taxon>Fictibacillaceae</taxon>
        <taxon>Fictibacillus</taxon>
    </lineage>
</organism>
<dbReference type="EMBL" id="CP016761">
    <property type="protein sequence ID" value="ANX14283.1"/>
    <property type="molecule type" value="Genomic_DNA"/>
</dbReference>
<gene>
    <name evidence="3" type="ORF">ABE41_019895</name>
</gene>
<dbReference type="InterPro" id="IPR050523">
    <property type="entry name" value="AKR_Detox_Biosynth"/>
</dbReference>
<evidence type="ECO:0000259" key="2">
    <source>
        <dbReference type="Pfam" id="PF00248"/>
    </source>
</evidence>
<accession>A0A1B1ZA11</accession>
<dbReference type="KEGG" id="far:ABE41_019895"/>
<dbReference type="RefSeq" id="WP_066294233.1">
    <property type="nucleotide sequence ID" value="NZ_CP016761.1"/>
</dbReference>
<dbReference type="GO" id="GO:0005829">
    <property type="term" value="C:cytosol"/>
    <property type="evidence" value="ECO:0007669"/>
    <property type="project" value="TreeGrafter"/>
</dbReference>
<dbReference type="Gene3D" id="3.20.20.100">
    <property type="entry name" value="NADP-dependent oxidoreductase domain"/>
    <property type="match status" value="1"/>
</dbReference>
<evidence type="ECO:0000313" key="3">
    <source>
        <dbReference type="EMBL" id="ANX14283.1"/>
    </source>
</evidence>
<dbReference type="SUPFAM" id="SSF51430">
    <property type="entry name" value="NAD(P)-linked oxidoreductase"/>
    <property type="match status" value="1"/>
</dbReference>
<feature type="domain" description="NADP-dependent oxidoreductase" evidence="2">
    <location>
        <begin position="13"/>
        <end position="197"/>
    </location>
</feature>
<keyword evidence="1" id="KW-0560">Oxidoreductase</keyword>
<dbReference type="InterPro" id="IPR023210">
    <property type="entry name" value="NADP_OxRdtase_dom"/>
</dbReference>
<dbReference type="InterPro" id="IPR036812">
    <property type="entry name" value="NAD(P)_OxRdtase_dom_sf"/>
</dbReference>
<sequence>MKRTTPWFDVSRIALGTHLGEMNEADSALYQESIEFALCNGINFIDTALNYRGMRSERDVGAVLSKLFKKDRINRDDIVVSTKAGIIPGDIDLQLRPENYLKEKLLQTGILQETDLQIVDQHKHVLAPCYYEFAIEQSLKHLNMDTIDIHYIHNPEISMKVLGEERFYKNLEQLFSFYEDQVLAGKIRFYGMAAWTAFTVSPGDTGYISLEKVIETAKNTAGSSHHYRFIQTPFNFYNQIAATDQNQQVQGKWRTLFQAAEELDIYVTTSAPLDCGRLKNHQNSKKLIRFVLDTPGVLSTMIGMRTIQTVKRNLALI</sequence>
<evidence type="ECO:0000313" key="4">
    <source>
        <dbReference type="Proteomes" id="UP000077412"/>
    </source>
</evidence>
<dbReference type="CDD" id="cd19099">
    <property type="entry name" value="AKR_unchar"/>
    <property type="match status" value="1"/>
</dbReference>
<keyword evidence="4" id="KW-1185">Reference proteome</keyword>
<dbReference type="PANTHER" id="PTHR43364">
    <property type="entry name" value="NADH-SPECIFIC METHYLGLYOXAL REDUCTASE-RELATED"/>
    <property type="match status" value="1"/>
</dbReference>
<reference evidence="3 4" key="1">
    <citation type="submission" date="2016-08" db="EMBL/GenBank/DDBJ databases">
        <title>Complete genome sequence of Fictibacillus arsenicus G25-54, a strain with toxicity to nematodes and a potential arsenic-resistance activity.</title>
        <authorList>
            <person name="Zheng Z."/>
        </authorList>
    </citation>
    <scope>NUCLEOTIDE SEQUENCE [LARGE SCALE GENOMIC DNA]</scope>
    <source>
        <strain evidence="3 4">G25-54</strain>
    </source>
</reference>